<accession>A0A225UTF0</accession>
<evidence type="ECO:0000313" key="2">
    <source>
        <dbReference type="EMBL" id="OWY96485.1"/>
    </source>
</evidence>
<dbReference type="CDD" id="cd00303">
    <property type="entry name" value="retropepsin_like"/>
    <property type="match status" value="1"/>
</dbReference>
<name>A0A225UTF0_9STRA</name>
<dbReference type="InterPro" id="IPR021109">
    <property type="entry name" value="Peptidase_aspartic_dom_sf"/>
</dbReference>
<proteinExistence type="predicted"/>
<protein>
    <recommendedName>
        <fullName evidence="4">Peptidase A2 domain-containing protein</fullName>
    </recommendedName>
</protein>
<evidence type="ECO:0008006" key="4">
    <source>
        <dbReference type="Google" id="ProtNLM"/>
    </source>
</evidence>
<keyword evidence="3" id="KW-1185">Reference proteome</keyword>
<dbReference type="EMBL" id="NBNE01011568">
    <property type="protein sequence ID" value="OWY96485.1"/>
    <property type="molecule type" value="Genomic_DNA"/>
</dbReference>
<sequence>MSIALTPSPDPGSVYTSHVAPDEDELSFELQPGEHRGWWEANSWDDSSCSVAFVHGSVFHHRTLLMLDSGASTSIISLDLARKLKLKVEPRGELLLNGIDGVKTKVTNKCRVKITLGHRVVYTLEVWVGNIGQGIDVLLGMNFMVAAGVRLCAHEGEVVILLVGGPKRSHLGRTIDVSIHESLWLAPGDSKYIPIRTSEPDLESMDVWVGRGDRWVTLVVFSTKRVPVAARVVNISRRPVQVLPHIKVATLTDRDRLPLGANFVRPGSYQYDEREFLVYENTRSPAAERRLDAEVRELERNAPPMVDRPMYQTPTRVLRRTPETRAVVPEVPETLAVSGTIEGRMPDDPLTALALAPGADRVMTVSGTPPDPVDPGPQVSRSEPSDHDAQTSSGGEPAPALAASLGPVPESPESAPMDAQVALARSFVMVAMAGETLDAKPAVYYHQGSDFVLLDMLKNQVAYLPDLSDLRPEANIEDAIVGEPGESDPEEEERLRAVLRKH</sequence>
<feature type="non-terminal residue" evidence="2">
    <location>
        <position position="502"/>
    </location>
</feature>
<reference evidence="3" key="1">
    <citation type="submission" date="2017-03" db="EMBL/GenBank/DDBJ databases">
        <title>Phytopthora megakarya and P. palmivora, two closely related causual agents of cacao black pod achieved similar genome size and gene model numbers by different mechanisms.</title>
        <authorList>
            <person name="Ali S."/>
            <person name="Shao J."/>
            <person name="Larry D.J."/>
            <person name="Kronmiller B."/>
            <person name="Shen D."/>
            <person name="Strem M.D."/>
            <person name="Melnick R.L."/>
            <person name="Guiltinan M.J."/>
            <person name="Tyler B.M."/>
            <person name="Meinhardt L.W."/>
            <person name="Bailey B.A."/>
        </authorList>
    </citation>
    <scope>NUCLEOTIDE SEQUENCE [LARGE SCALE GENOMIC DNA]</scope>
    <source>
        <strain evidence="3">zdho120</strain>
    </source>
</reference>
<dbReference type="Proteomes" id="UP000198211">
    <property type="component" value="Unassembled WGS sequence"/>
</dbReference>
<dbReference type="AlphaFoldDB" id="A0A225UTF0"/>
<comment type="caution">
    <text evidence="2">The sequence shown here is derived from an EMBL/GenBank/DDBJ whole genome shotgun (WGS) entry which is preliminary data.</text>
</comment>
<feature type="region of interest" description="Disordered" evidence="1">
    <location>
        <begin position="362"/>
        <end position="417"/>
    </location>
</feature>
<gene>
    <name evidence="2" type="ORF">PHMEG_00033237</name>
</gene>
<dbReference type="SUPFAM" id="SSF50630">
    <property type="entry name" value="Acid proteases"/>
    <property type="match status" value="1"/>
</dbReference>
<evidence type="ECO:0000256" key="1">
    <source>
        <dbReference type="SAM" id="MobiDB-lite"/>
    </source>
</evidence>
<organism evidence="2 3">
    <name type="scientific">Phytophthora megakarya</name>
    <dbReference type="NCBI Taxonomy" id="4795"/>
    <lineage>
        <taxon>Eukaryota</taxon>
        <taxon>Sar</taxon>
        <taxon>Stramenopiles</taxon>
        <taxon>Oomycota</taxon>
        <taxon>Peronosporomycetes</taxon>
        <taxon>Peronosporales</taxon>
        <taxon>Peronosporaceae</taxon>
        <taxon>Phytophthora</taxon>
    </lineage>
</organism>
<dbReference type="Pfam" id="PF13650">
    <property type="entry name" value="Asp_protease_2"/>
    <property type="match status" value="1"/>
</dbReference>
<feature type="region of interest" description="Disordered" evidence="1">
    <location>
        <begin position="480"/>
        <end position="502"/>
    </location>
</feature>
<dbReference type="OrthoDB" id="143092at2759"/>
<evidence type="ECO:0000313" key="3">
    <source>
        <dbReference type="Proteomes" id="UP000198211"/>
    </source>
</evidence>
<dbReference type="Gene3D" id="2.40.70.10">
    <property type="entry name" value="Acid Proteases"/>
    <property type="match status" value="1"/>
</dbReference>